<comment type="caution">
    <text evidence="3">The sequence shown here is derived from an EMBL/GenBank/DDBJ whole genome shotgun (WGS) entry which is preliminary data.</text>
</comment>
<proteinExistence type="predicted"/>
<gene>
    <name evidence="3" type="primary">cobL</name>
    <name evidence="3" type="ORF">AHMF7616_00122</name>
</gene>
<dbReference type="InterPro" id="IPR029063">
    <property type="entry name" value="SAM-dependent_MTases_sf"/>
</dbReference>
<feature type="domain" description="Methyltransferase type 12" evidence="2">
    <location>
        <begin position="121"/>
        <end position="216"/>
    </location>
</feature>
<keyword evidence="1 3" id="KW-0808">Transferase</keyword>
<reference evidence="3 4" key="1">
    <citation type="submission" date="2018-04" db="EMBL/GenBank/DDBJ databases">
        <title>Adhaeribacter sp. HMF7616 genome sequencing and assembly.</title>
        <authorList>
            <person name="Kang H."/>
            <person name="Kang J."/>
            <person name="Cha I."/>
            <person name="Kim H."/>
            <person name="Joh K."/>
        </authorList>
    </citation>
    <scope>NUCLEOTIDE SEQUENCE [LARGE SCALE GENOMIC DNA]</scope>
    <source>
        <strain evidence="3 4">HMF7616</strain>
    </source>
</reference>
<dbReference type="Proteomes" id="UP000253919">
    <property type="component" value="Unassembled WGS sequence"/>
</dbReference>
<dbReference type="Gene3D" id="3.40.50.150">
    <property type="entry name" value="Vaccinia Virus protein VP39"/>
    <property type="match status" value="1"/>
</dbReference>
<evidence type="ECO:0000259" key="2">
    <source>
        <dbReference type="Pfam" id="PF08242"/>
    </source>
</evidence>
<protein>
    <submittedName>
        <fullName evidence="3">Precorrin-6B C(5,15)-methyltransferase (Decarboxylating)</fullName>
        <ecNumber evidence="3">2.1.1.132</ecNumber>
    </submittedName>
</protein>
<dbReference type="Pfam" id="PF08242">
    <property type="entry name" value="Methyltransf_12"/>
    <property type="match status" value="1"/>
</dbReference>
<dbReference type="EMBL" id="QASA01000001">
    <property type="protein sequence ID" value="RDC61543.1"/>
    <property type="molecule type" value="Genomic_DNA"/>
</dbReference>
<dbReference type="SUPFAM" id="SSF53335">
    <property type="entry name" value="S-adenosyl-L-methionine-dependent methyltransferases"/>
    <property type="match status" value="1"/>
</dbReference>
<sequence>MSFAFYLTSTKLSSERKHMTHPTQWTGQAIIIFLIFWCASGCKYDSSATTNATTVKPDSLYVYKKPIDPNGIGKYYRGRQIAYTMGHTEASWLERAEREKEERTDLLLQALQLKPTDVVADIGAGSGYFTFRISPLVPQGKVLAVDVQQEFLNMLMDNRILKNAFNVEPILGSLQDPNLPTDSVDVVLLVDAYHEFSYPHEMLLGIKNALKPGGRLVLVEYKAEDPYVPIKALHRMSEKQAVKEVTGIGLKFVENQNILPLQHILIFKKN</sequence>
<dbReference type="EC" id="2.1.1.132" evidence="3"/>
<keyword evidence="4" id="KW-1185">Reference proteome</keyword>
<evidence type="ECO:0000313" key="4">
    <source>
        <dbReference type="Proteomes" id="UP000253919"/>
    </source>
</evidence>
<dbReference type="PANTHER" id="PTHR43861:SF3">
    <property type="entry name" value="PUTATIVE (AFU_ORTHOLOGUE AFUA_2G14390)-RELATED"/>
    <property type="match status" value="1"/>
</dbReference>
<dbReference type="CDD" id="cd02440">
    <property type="entry name" value="AdoMet_MTases"/>
    <property type="match status" value="1"/>
</dbReference>
<organism evidence="3 4">
    <name type="scientific">Adhaeribacter pallidiroseus</name>
    <dbReference type="NCBI Taxonomy" id="2072847"/>
    <lineage>
        <taxon>Bacteria</taxon>
        <taxon>Pseudomonadati</taxon>
        <taxon>Bacteroidota</taxon>
        <taxon>Cytophagia</taxon>
        <taxon>Cytophagales</taxon>
        <taxon>Hymenobacteraceae</taxon>
        <taxon>Adhaeribacter</taxon>
    </lineage>
</organism>
<dbReference type="GO" id="GO:0046025">
    <property type="term" value="F:precorrin-6Y C5,15-methyltransferase (decarboxylating) activity"/>
    <property type="evidence" value="ECO:0007669"/>
    <property type="project" value="UniProtKB-EC"/>
</dbReference>
<evidence type="ECO:0000256" key="1">
    <source>
        <dbReference type="ARBA" id="ARBA00022679"/>
    </source>
</evidence>
<name>A0A369Q9I0_9BACT</name>
<dbReference type="InterPro" id="IPR013217">
    <property type="entry name" value="Methyltransf_12"/>
</dbReference>
<keyword evidence="3" id="KW-0489">Methyltransferase</keyword>
<dbReference type="PANTHER" id="PTHR43861">
    <property type="entry name" value="TRANS-ACONITATE 2-METHYLTRANSFERASE-RELATED"/>
    <property type="match status" value="1"/>
</dbReference>
<dbReference type="AlphaFoldDB" id="A0A369Q9I0"/>
<dbReference type="GO" id="GO:0032259">
    <property type="term" value="P:methylation"/>
    <property type="evidence" value="ECO:0007669"/>
    <property type="project" value="UniProtKB-KW"/>
</dbReference>
<evidence type="ECO:0000313" key="3">
    <source>
        <dbReference type="EMBL" id="RDC61543.1"/>
    </source>
</evidence>
<accession>A0A369Q9I0</accession>